<dbReference type="EMBL" id="SSFX01000082">
    <property type="protein sequence ID" value="TXI27210.1"/>
    <property type="molecule type" value="Genomic_DNA"/>
</dbReference>
<evidence type="ECO:0000259" key="2">
    <source>
        <dbReference type="Pfam" id="PF08239"/>
    </source>
</evidence>
<dbReference type="Proteomes" id="UP000321055">
    <property type="component" value="Unassembled WGS sequence"/>
</dbReference>
<protein>
    <submittedName>
        <fullName evidence="3">SH3 domain-containing protein</fullName>
    </submittedName>
</protein>
<evidence type="ECO:0000313" key="4">
    <source>
        <dbReference type="Proteomes" id="UP000321055"/>
    </source>
</evidence>
<feature type="transmembrane region" description="Helical" evidence="1">
    <location>
        <begin position="330"/>
        <end position="348"/>
    </location>
</feature>
<keyword evidence="1" id="KW-0812">Transmembrane</keyword>
<dbReference type="Gene3D" id="2.30.30.40">
    <property type="entry name" value="SH3 Domains"/>
    <property type="match status" value="1"/>
</dbReference>
<evidence type="ECO:0000313" key="3">
    <source>
        <dbReference type="EMBL" id="TXI27210.1"/>
    </source>
</evidence>
<name>A0A5C7VPZ9_9PROT</name>
<keyword evidence="1" id="KW-1133">Transmembrane helix</keyword>
<organism evidence="3 4">
    <name type="scientific">Nitrosomonas oligotropha</name>
    <dbReference type="NCBI Taxonomy" id="42354"/>
    <lineage>
        <taxon>Bacteria</taxon>
        <taxon>Pseudomonadati</taxon>
        <taxon>Pseudomonadota</taxon>
        <taxon>Betaproteobacteria</taxon>
        <taxon>Nitrosomonadales</taxon>
        <taxon>Nitrosomonadaceae</taxon>
        <taxon>Nitrosomonas</taxon>
    </lineage>
</organism>
<reference evidence="3 4" key="1">
    <citation type="submission" date="2018-09" db="EMBL/GenBank/DDBJ databases">
        <title>Metagenome Assembled Genomes from an Advanced Water Purification Facility.</title>
        <authorList>
            <person name="Stamps B.W."/>
            <person name="Spear J.R."/>
        </authorList>
    </citation>
    <scope>NUCLEOTIDE SEQUENCE [LARGE SCALE GENOMIC DNA]</scope>
    <source>
        <strain evidence="3">Bin_54_1</strain>
    </source>
</reference>
<evidence type="ECO:0000256" key="1">
    <source>
        <dbReference type="SAM" id="Phobius"/>
    </source>
</evidence>
<proteinExistence type="predicted"/>
<dbReference type="Pfam" id="PF08239">
    <property type="entry name" value="SH3_3"/>
    <property type="match status" value="1"/>
</dbReference>
<sequence length="469" mass="52222">MASNLPNKHFEAAASFHINSGIGESELAGIASLAKQYSVMNSVEAKLKSLGDLGVFNSVTRECEALRYGMIGNLTDRLGVTESSRVNSTFKEFELAAITVLVKESTSMIAAEANRKKFGVFDSLAKECEALQQSTIDNLTNRFGTTAPSHINSIFSEYELIGMTSLARQFSAMKLAEASLKNVGILGVLDPLAKRCETLQQDIIGNLTNSFGTTASSHLSSIFRENELTSISSLTKHFSAMNSAEAILKKSNGLGALDSFAKQYESMLKTAAAITKSINLTEYKTNINSVYFPSNELYEIDEQEIHQKLEGIADAQDCESLIERLKAIPPWLQCVLFIVFTYVIVPTISSIIDSYVKQYVECHLPWISCSSSGSDSRNHNHSNRDEIKFIKSLSFEDFDYINSRFVSTDYLNIYSKPNQKTQILDELTLGKIVILVEKERNWAKVAYRDDNGKICQGWVHNRYLKKFGK</sequence>
<keyword evidence="1" id="KW-0472">Membrane</keyword>
<comment type="caution">
    <text evidence="3">The sequence shown here is derived from an EMBL/GenBank/DDBJ whole genome shotgun (WGS) entry which is preliminary data.</text>
</comment>
<gene>
    <name evidence="3" type="ORF">E6Q60_10365</name>
</gene>
<accession>A0A5C7VPZ9</accession>
<dbReference type="AlphaFoldDB" id="A0A5C7VPZ9"/>
<dbReference type="InterPro" id="IPR003646">
    <property type="entry name" value="SH3-like_bac-type"/>
</dbReference>
<feature type="domain" description="SH3b" evidence="2">
    <location>
        <begin position="410"/>
        <end position="465"/>
    </location>
</feature>